<dbReference type="EMBL" id="NCXM01000029">
    <property type="protein sequence ID" value="OSC23689.1"/>
    <property type="molecule type" value="Genomic_DNA"/>
</dbReference>
<protein>
    <submittedName>
        <fullName evidence="1">Uncharacterized protein</fullName>
    </submittedName>
</protein>
<evidence type="ECO:0000313" key="2">
    <source>
        <dbReference type="Proteomes" id="UP000242320"/>
    </source>
</evidence>
<dbReference type="AlphaFoldDB" id="A0A1X2KPK3"/>
<dbReference type="RefSeq" id="WP_085292140.1">
    <property type="nucleotide sequence ID" value="NZ_NCXM01000029.1"/>
</dbReference>
<comment type="caution">
    <text evidence="1">The sequence shown here is derived from an EMBL/GenBank/DDBJ whole genome shotgun (WGS) entry which is preliminary data.</text>
</comment>
<evidence type="ECO:0000313" key="1">
    <source>
        <dbReference type="EMBL" id="OSC23689.1"/>
    </source>
</evidence>
<reference evidence="1 2" key="1">
    <citation type="submission" date="2017-04" db="EMBL/GenBank/DDBJ databases">
        <title>The new phylogeny of genus Mycobacterium.</title>
        <authorList>
            <person name="Tortoli E."/>
            <person name="Trovato A."/>
            <person name="Cirillo D.M."/>
        </authorList>
    </citation>
    <scope>NUCLEOTIDE SEQUENCE [LARGE SCALE GENOMIC DNA]</scope>
    <source>
        <strain evidence="1 2">DSM 45247</strain>
    </source>
</reference>
<proteinExistence type="predicted"/>
<organism evidence="1 2">
    <name type="scientific">Mycolicibacterium vulneris</name>
    <dbReference type="NCBI Taxonomy" id="547163"/>
    <lineage>
        <taxon>Bacteria</taxon>
        <taxon>Bacillati</taxon>
        <taxon>Actinomycetota</taxon>
        <taxon>Actinomycetes</taxon>
        <taxon>Mycobacteriales</taxon>
        <taxon>Mycobacteriaceae</taxon>
        <taxon>Mycolicibacterium</taxon>
    </lineage>
</organism>
<sequence>MRDVYCRVQFATGLPHRESAIDALVAEYEGPVLLASGMRRMRSHGIDLRSGTPMLLAFDIARGPVFRAGEATHGELNQHGRRS</sequence>
<name>A0A1X2KPK3_9MYCO</name>
<gene>
    <name evidence="1" type="ORF">B8W69_23580</name>
</gene>
<accession>A0A1X2KPK3</accession>
<dbReference type="Proteomes" id="UP000242320">
    <property type="component" value="Unassembled WGS sequence"/>
</dbReference>
<keyword evidence="2" id="KW-1185">Reference proteome</keyword>